<sequence>MFLSRPTKFEIKHSGRGGVINCQFKKLSCKFNIEMAAEGNFIIFTGNDSKYADLRIELRKYLDSSGRSGWWIAE</sequence>
<comment type="caution">
    <text evidence="1">The sequence shown here is derived from an EMBL/GenBank/DDBJ whole genome shotgun (WGS) entry which is preliminary data.</text>
</comment>
<gene>
    <name evidence="1" type="ORF">GCM10017161_18600</name>
</gene>
<proteinExistence type="predicted"/>
<evidence type="ECO:0000313" key="1">
    <source>
        <dbReference type="EMBL" id="GHF91105.1"/>
    </source>
</evidence>
<accession>A0A919BJ56</accession>
<keyword evidence="2" id="KW-1185">Reference proteome</keyword>
<dbReference type="EMBL" id="BNCK01000004">
    <property type="protein sequence ID" value="GHF91105.1"/>
    <property type="molecule type" value="Genomic_DNA"/>
</dbReference>
<reference evidence="1" key="1">
    <citation type="journal article" date="2014" name="Int. J. Syst. Evol. Microbiol.">
        <title>Complete genome sequence of Corynebacterium casei LMG S-19264T (=DSM 44701T), isolated from a smear-ripened cheese.</title>
        <authorList>
            <consortium name="US DOE Joint Genome Institute (JGI-PGF)"/>
            <person name="Walter F."/>
            <person name="Albersmeier A."/>
            <person name="Kalinowski J."/>
            <person name="Ruckert C."/>
        </authorList>
    </citation>
    <scope>NUCLEOTIDE SEQUENCE</scope>
    <source>
        <strain evidence="1">KCTC 42731</strain>
    </source>
</reference>
<protein>
    <submittedName>
        <fullName evidence="1">Uncharacterized protein</fullName>
    </submittedName>
</protein>
<dbReference type="AlphaFoldDB" id="A0A919BJ56"/>
<name>A0A919BJ56_9GAMM</name>
<dbReference type="Proteomes" id="UP000623842">
    <property type="component" value="Unassembled WGS sequence"/>
</dbReference>
<organism evidence="1 2">
    <name type="scientific">Thalassotalea marina</name>
    <dbReference type="NCBI Taxonomy" id="1673741"/>
    <lineage>
        <taxon>Bacteria</taxon>
        <taxon>Pseudomonadati</taxon>
        <taxon>Pseudomonadota</taxon>
        <taxon>Gammaproteobacteria</taxon>
        <taxon>Alteromonadales</taxon>
        <taxon>Colwelliaceae</taxon>
        <taxon>Thalassotalea</taxon>
    </lineage>
</organism>
<dbReference type="RefSeq" id="WP_189769659.1">
    <property type="nucleotide sequence ID" value="NZ_BNCK01000004.1"/>
</dbReference>
<evidence type="ECO:0000313" key="2">
    <source>
        <dbReference type="Proteomes" id="UP000623842"/>
    </source>
</evidence>
<reference evidence="1" key="2">
    <citation type="submission" date="2020-09" db="EMBL/GenBank/DDBJ databases">
        <authorList>
            <person name="Sun Q."/>
            <person name="Kim S."/>
        </authorList>
    </citation>
    <scope>NUCLEOTIDE SEQUENCE</scope>
    <source>
        <strain evidence="1">KCTC 42731</strain>
    </source>
</reference>